<dbReference type="InterPro" id="IPR006311">
    <property type="entry name" value="TAT_signal"/>
</dbReference>
<keyword evidence="3" id="KW-1185">Reference proteome</keyword>
<evidence type="ECO:0000313" key="3">
    <source>
        <dbReference type="Proteomes" id="UP000298017"/>
    </source>
</evidence>
<name>A0AAX2S9Y6_KOCRH</name>
<organism evidence="2 3">
    <name type="scientific">Kocuria rhizophila</name>
    <dbReference type="NCBI Taxonomy" id="72000"/>
    <lineage>
        <taxon>Bacteria</taxon>
        <taxon>Bacillati</taxon>
        <taxon>Actinomycetota</taxon>
        <taxon>Actinomycetes</taxon>
        <taxon>Micrococcales</taxon>
        <taxon>Micrococcaceae</taxon>
        <taxon>Kocuria</taxon>
    </lineage>
</organism>
<dbReference type="InterPro" id="IPR006059">
    <property type="entry name" value="SBP"/>
</dbReference>
<evidence type="ECO:0000313" key="2">
    <source>
        <dbReference type="EMBL" id="TFH99015.1"/>
    </source>
</evidence>
<dbReference type="Gene3D" id="3.40.190.10">
    <property type="entry name" value="Periplasmic binding protein-like II"/>
    <property type="match status" value="1"/>
</dbReference>
<accession>A0AAX2S9Y6</accession>
<dbReference type="PROSITE" id="PS51257">
    <property type="entry name" value="PROKAR_LIPOPROTEIN"/>
    <property type="match status" value="1"/>
</dbReference>
<proteinExistence type="predicted"/>
<gene>
    <name evidence="2" type="ORF">E4P33_11160</name>
</gene>
<evidence type="ECO:0000256" key="1">
    <source>
        <dbReference type="SAM" id="MobiDB-lite"/>
    </source>
</evidence>
<dbReference type="PANTHER" id="PTHR43649">
    <property type="entry name" value="ARABINOSE-BINDING PROTEIN-RELATED"/>
    <property type="match status" value="1"/>
</dbReference>
<dbReference type="Pfam" id="PF13416">
    <property type="entry name" value="SBP_bac_8"/>
    <property type="match status" value="1"/>
</dbReference>
<dbReference type="InterPro" id="IPR050490">
    <property type="entry name" value="Bact_solute-bd_prot1"/>
</dbReference>
<dbReference type="CDD" id="cd14748">
    <property type="entry name" value="PBP2_UgpB"/>
    <property type="match status" value="1"/>
</dbReference>
<dbReference type="Proteomes" id="UP000298017">
    <property type="component" value="Unassembled WGS sequence"/>
</dbReference>
<dbReference type="PROSITE" id="PS51318">
    <property type="entry name" value="TAT"/>
    <property type="match status" value="1"/>
</dbReference>
<dbReference type="AlphaFoldDB" id="A0AAX2S9Y6"/>
<dbReference type="PANTHER" id="PTHR43649:SF30">
    <property type="entry name" value="ABC TRANSPORTER SUBSTRATE-BINDING PROTEIN"/>
    <property type="match status" value="1"/>
</dbReference>
<sequence>MELSRRHALGLLGLGTATVALSGCAGSGGGSSSGGQEASGPLQFWSNHPASSKSLEQKLIDAWNSANPDTPAELIDGGADYEEVAQKVNAALAGGDLPDVFVASDVNWFNFALNEAVTPLDDLWQKAGIDSSTYVDTLREDYNFNDKHYCAPYARSTCIMYFNKDMMQKAGLPLDRGPRTWDEFAQWAPQLVKANGGKPALILPDGANYMDWYFQGMIWTFGGAYSRDWTATFTEENSIKAGEYLKKHVAEGHIKIVQDGANDFGIGNGAALLESTGSLGGLKEAATFDFYTTYLPGPKPGCATGGAGLAIPNGISDERKLTAAKFIDFMTNTDNTITFTQATGYMPVRKDAMDKPEEKKFLDENPNAMTAIKQLNENTQPQDAARVFVSGGGQRIGGALDRITFGGEDVKTVFQQLQDETQKIIDSDIKPKL</sequence>
<feature type="region of interest" description="Disordered" evidence="1">
    <location>
        <begin position="26"/>
        <end position="47"/>
    </location>
</feature>
<reference evidence="2 3" key="1">
    <citation type="submission" date="2019-03" db="EMBL/GenBank/DDBJ databases">
        <title>Genome Sequencing and Assembly of Various Microbes Isolated from Alder Root Nodule.</title>
        <authorList>
            <person name="Swanson E."/>
            <person name="Sevigny J.L."/>
            <person name="Pesce C."/>
            <person name="Davis I."/>
            <person name="Kleiner V."/>
            <person name="Tisa L."/>
        </authorList>
    </citation>
    <scope>NUCLEOTIDE SEQUENCE [LARGE SCALE GENOMIC DNA]</scope>
    <source>
        <strain evidence="2 3">4R-31</strain>
    </source>
</reference>
<comment type="caution">
    <text evidence="2">The sequence shown here is derived from an EMBL/GenBank/DDBJ whole genome shotgun (WGS) entry which is preliminary data.</text>
</comment>
<protein>
    <submittedName>
        <fullName evidence="2">ABC transporter substrate-binding protein</fullName>
    </submittedName>
</protein>
<dbReference type="EMBL" id="SPNK01000017">
    <property type="protein sequence ID" value="TFH99015.1"/>
    <property type="molecule type" value="Genomic_DNA"/>
</dbReference>
<dbReference type="SUPFAM" id="SSF53850">
    <property type="entry name" value="Periplasmic binding protein-like II"/>
    <property type="match status" value="1"/>
</dbReference>
<dbReference type="RefSeq" id="WP_047979312.1">
    <property type="nucleotide sequence ID" value="NZ_CP157319.1"/>
</dbReference>